<proteinExistence type="predicted"/>
<feature type="compositionally biased region" description="Polar residues" evidence="2">
    <location>
        <begin position="501"/>
        <end position="522"/>
    </location>
</feature>
<gene>
    <name evidence="6" type="ORF">ASIM_LOCUS45</name>
</gene>
<dbReference type="PROSITE" id="PS50836">
    <property type="entry name" value="DOMON"/>
    <property type="match status" value="1"/>
</dbReference>
<dbReference type="PANTHER" id="PTHR46901:SF2">
    <property type="entry name" value="GH04942P"/>
    <property type="match status" value="1"/>
</dbReference>
<dbReference type="PANTHER" id="PTHR46901">
    <property type="entry name" value="GH04942P"/>
    <property type="match status" value="1"/>
</dbReference>
<dbReference type="SUPFAM" id="SSF57196">
    <property type="entry name" value="EGF/Laminin"/>
    <property type="match status" value="1"/>
</dbReference>
<dbReference type="CDD" id="cd09631">
    <property type="entry name" value="DOMON_DOH"/>
    <property type="match status" value="1"/>
</dbReference>
<dbReference type="InterPro" id="IPR045266">
    <property type="entry name" value="DOH_DOMON"/>
</dbReference>
<feature type="signal peptide" evidence="3">
    <location>
        <begin position="1"/>
        <end position="18"/>
    </location>
</feature>
<dbReference type="Gene3D" id="2.10.25.10">
    <property type="entry name" value="Laminin"/>
    <property type="match status" value="1"/>
</dbReference>
<feature type="compositionally biased region" description="Polar residues" evidence="2">
    <location>
        <begin position="647"/>
        <end position="656"/>
    </location>
</feature>
<keyword evidence="7" id="KW-1185">Reference proteome</keyword>
<evidence type="ECO:0000259" key="4">
    <source>
        <dbReference type="PROSITE" id="PS50026"/>
    </source>
</evidence>
<sequence>MSPVLLFILCFIPKLCYTHVMLTFPRGRSLPLDFLDTTRTSGPCGVPRPSSPQYTNLYTNQTYNITWRLQNPHQGGYRITLLDEKGEPVEQLMPTSGTGYAGDEDQTAQSQVVRITKACNHCTIQLLRQALEWGDSYSFHACSDVNVVDETPNDLQKCSENGDYENGKCVCKHLFSGDICQYKDDCTSDEDCLNNGKCVNEPTALVHKTCFCSFGFFGRNCDRTFDWKPDHDECFNYDYPINKTRFSKYGLFNEQCFKMTSVNEDDRIYSRVVADEVEIIVDYIGTTWVGVGWRPVDIDPSCRLFPDLEHLRRRRNPAESVSSDEDEPLQPVQAPKKPENNGFLERELQAPLHPMDCTDVIIGSVVDGRSRINDMYTRDRSTPIIDTLLDGEESFSAAYGIEQDGRTIIMFRRSIAEIEPSDHPLGPGELFVIYAKGQTSESFSHYPKSALETGNYSDHDFYKIDQLRYHGSKNRGVKRIEFVTLKERPQTVRPQLHHRIQSTVSDSIFQPETEMNSHSTSVPKGEPQPGTNASPEPEATQVVEPGLQLEPLAEPEPGSQPEPSAGPEPGPQPEPSAEPEPGSRPEPSPESEGRETLEDVSKEDPLAEPEPEPQPEPNNPASSNEMSAASDGTHGEHKTSKYDSSLHLGSSASKPFTTSVILIAALIYVL</sequence>
<name>A0A0M3IY17_ANISI</name>
<dbReference type="EMBL" id="UYRR01000008">
    <property type="protein sequence ID" value="VDK17311.1"/>
    <property type="molecule type" value="Genomic_DNA"/>
</dbReference>
<dbReference type="InterPro" id="IPR000742">
    <property type="entry name" value="EGF"/>
</dbReference>
<dbReference type="Proteomes" id="UP000267096">
    <property type="component" value="Unassembled WGS sequence"/>
</dbReference>
<organism evidence="8">
    <name type="scientific">Anisakis simplex</name>
    <name type="common">Herring worm</name>
    <dbReference type="NCBI Taxonomy" id="6269"/>
    <lineage>
        <taxon>Eukaryota</taxon>
        <taxon>Metazoa</taxon>
        <taxon>Ecdysozoa</taxon>
        <taxon>Nematoda</taxon>
        <taxon>Chromadorea</taxon>
        <taxon>Rhabditida</taxon>
        <taxon>Spirurina</taxon>
        <taxon>Ascaridomorpha</taxon>
        <taxon>Ascaridoidea</taxon>
        <taxon>Anisakidae</taxon>
        <taxon>Anisakis</taxon>
        <taxon>Anisakis simplex complex</taxon>
    </lineage>
</organism>
<dbReference type="PROSITE" id="PS01186">
    <property type="entry name" value="EGF_2"/>
    <property type="match status" value="1"/>
</dbReference>
<evidence type="ECO:0000313" key="8">
    <source>
        <dbReference type="WBParaSite" id="ASIM_0000013001-mRNA-1"/>
    </source>
</evidence>
<feature type="chain" id="PRO_5043120657" evidence="3">
    <location>
        <begin position="19"/>
        <end position="670"/>
    </location>
</feature>
<dbReference type="SMART" id="SM00181">
    <property type="entry name" value="EGF"/>
    <property type="match status" value="2"/>
</dbReference>
<feature type="compositionally biased region" description="Pro residues" evidence="2">
    <location>
        <begin position="558"/>
        <end position="588"/>
    </location>
</feature>
<evidence type="ECO:0000313" key="7">
    <source>
        <dbReference type="Proteomes" id="UP000267096"/>
    </source>
</evidence>
<evidence type="ECO:0000256" key="1">
    <source>
        <dbReference type="PROSITE-ProRule" id="PRU00076"/>
    </source>
</evidence>
<dbReference type="PROSITE" id="PS50026">
    <property type="entry name" value="EGF_3"/>
    <property type="match status" value="1"/>
</dbReference>
<dbReference type="Gene3D" id="2.60.120.260">
    <property type="entry name" value="Galactose-binding domain-like"/>
    <property type="match status" value="1"/>
</dbReference>
<comment type="caution">
    <text evidence="1">Lacks conserved residue(s) required for the propagation of feature annotation.</text>
</comment>
<keyword evidence="1" id="KW-1015">Disulfide bond</keyword>
<keyword evidence="1" id="KW-0245">EGF-like domain</keyword>
<reference evidence="6 7" key="2">
    <citation type="submission" date="2018-11" db="EMBL/GenBank/DDBJ databases">
        <authorList>
            <consortium name="Pathogen Informatics"/>
        </authorList>
    </citation>
    <scope>NUCLEOTIDE SEQUENCE [LARGE SCALE GENOMIC DNA]</scope>
</reference>
<feature type="disulfide bond" evidence="1">
    <location>
        <begin position="212"/>
        <end position="221"/>
    </location>
</feature>
<reference evidence="8" key="1">
    <citation type="submission" date="2016-04" db="UniProtKB">
        <authorList>
            <consortium name="WormBaseParasite"/>
        </authorList>
    </citation>
    <scope>IDENTIFICATION</scope>
</reference>
<dbReference type="InterPro" id="IPR005018">
    <property type="entry name" value="DOMON_domain"/>
</dbReference>
<evidence type="ECO:0000259" key="5">
    <source>
        <dbReference type="PROSITE" id="PS50836"/>
    </source>
</evidence>
<accession>A0A0M3IY17</accession>
<dbReference type="PROSITE" id="PS00022">
    <property type="entry name" value="EGF_1"/>
    <property type="match status" value="1"/>
</dbReference>
<keyword evidence="3" id="KW-0732">Signal</keyword>
<dbReference type="CDD" id="cd00054">
    <property type="entry name" value="EGF_CA"/>
    <property type="match status" value="1"/>
</dbReference>
<dbReference type="OrthoDB" id="188511at2759"/>
<feature type="compositionally biased region" description="Basic and acidic residues" evidence="2">
    <location>
        <begin position="591"/>
        <end position="605"/>
    </location>
</feature>
<protein>
    <submittedName>
        <fullName evidence="8">EGF-like domain-containing protein</fullName>
    </submittedName>
</protein>
<evidence type="ECO:0000256" key="2">
    <source>
        <dbReference type="SAM" id="MobiDB-lite"/>
    </source>
</evidence>
<dbReference type="AlphaFoldDB" id="A0A0M3IY17"/>
<dbReference type="WBParaSite" id="ASIM_0000013001-mRNA-1">
    <property type="protein sequence ID" value="ASIM_0000013001-mRNA-1"/>
    <property type="gene ID" value="ASIM_0000013001"/>
</dbReference>
<dbReference type="Pfam" id="PF03351">
    <property type="entry name" value="DOMON"/>
    <property type="match status" value="1"/>
</dbReference>
<feature type="domain" description="DOMON" evidence="5">
    <location>
        <begin position="315"/>
        <end position="437"/>
    </location>
</feature>
<evidence type="ECO:0000313" key="6">
    <source>
        <dbReference type="EMBL" id="VDK17311.1"/>
    </source>
</evidence>
<feature type="region of interest" description="Disordered" evidence="2">
    <location>
        <begin position="490"/>
        <end position="656"/>
    </location>
</feature>
<feature type="domain" description="EGF-like" evidence="4">
    <location>
        <begin position="182"/>
        <end position="222"/>
    </location>
</feature>
<feature type="region of interest" description="Disordered" evidence="2">
    <location>
        <begin position="315"/>
        <end position="339"/>
    </location>
</feature>
<evidence type="ECO:0000256" key="3">
    <source>
        <dbReference type="SAM" id="SignalP"/>
    </source>
</evidence>
<feature type="compositionally biased region" description="Low complexity" evidence="2">
    <location>
        <begin position="619"/>
        <end position="630"/>
    </location>
</feature>